<comment type="caution">
    <text evidence="7">The sequence shown here is derived from an EMBL/GenBank/DDBJ whole genome shotgun (WGS) entry which is preliminary data.</text>
</comment>
<feature type="transmembrane region" description="Helical" evidence="6">
    <location>
        <begin position="259"/>
        <end position="277"/>
    </location>
</feature>
<dbReference type="PANTHER" id="PTHR43483">
    <property type="entry name" value="MEMBRANE TRANSPORTER PROTEIN HI_0806-RELATED"/>
    <property type="match status" value="1"/>
</dbReference>
<accession>A0A3E0TT75</accession>
<evidence type="ECO:0000256" key="4">
    <source>
        <dbReference type="ARBA" id="ARBA00022989"/>
    </source>
</evidence>
<feature type="transmembrane region" description="Helical" evidence="6">
    <location>
        <begin position="117"/>
        <end position="135"/>
    </location>
</feature>
<evidence type="ECO:0000256" key="6">
    <source>
        <dbReference type="RuleBase" id="RU363041"/>
    </source>
</evidence>
<feature type="transmembrane region" description="Helical" evidence="6">
    <location>
        <begin position="155"/>
        <end position="175"/>
    </location>
</feature>
<feature type="transmembrane region" description="Helical" evidence="6">
    <location>
        <begin position="91"/>
        <end position="110"/>
    </location>
</feature>
<gene>
    <name evidence="7" type="ORF">DXX93_14380</name>
</gene>
<dbReference type="InterPro" id="IPR002781">
    <property type="entry name" value="TM_pro_TauE-like"/>
</dbReference>
<keyword evidence="6" id="KW-1003">Cell membrane</keyword>
<protein>
    <recommendedName>
        <fullName evidence="6">Probable membrane transporter protein</fullName>
    </recommendedName>
</protein>
<dbReference type="OrthoDB" id="457670at2"/>
<organism evidence="7 8">
    <name type="scientific">Thalassotalea euphylliae</name>
    <dbReference type="NCBI Taxonomy" id="1655234"/>
    <lineage>
        <taxon>Bacteria</taxon>
        <taxon>Pseudomonadati</taxon>
        <taxon>Pseudomonadota</taxon>
        <taxon>Gammaproteobacteria</taxon>
        <taxon>Alteromonadales</taxon>
        <taxon>Colwelliaceae</taxon>
        <taxon>Thalassotalea</taxon>
    </lineage>
</organism>
<reference evidence="7 8" key="1">
    <citation type="submission" date="2018-08" db="EMBL/GenBank/DDBJ databases">
        <title>Thalassotalea euphylliae genome.</title>
        <authorList>
            <person name="Summers S."/>
            <person name="Rice S.A."/>
            <person name="Freckelton M.L."/>
            <person name="Nedved B.T."/>
            <person name="Hadfield M.G."/>
        </authorList>
    </citation>
    <scope>NUCLEOTIDE SEQUENCE [LARGE SCALE GENOMIC DNA]</scope>
    <source>
        <strain evidence="7 8">H1</strain>
    </source>
</reference>
<comment type="similarity">
    <text evidence="2 6">Belongs to the 4-toluene sulfonate uptake permease (TSUP) (TC 2.A.102) family.</text>
</comment>
<feature type="transmembrane region" description="Helical" evidence="6">
    <location>
        <begin position="59"/>
        <end position="79"/>
    </location>
</feature>
<feature type="transmembrane region" description="Helical" evidence="6">
    <location>
        <begin position="187"/>
        <end position="211"/>
    </location>
</feature>
<feature type="transmembrane region" description="Helical" evidence="6">
    <location>
        <begin position="223"/>
        <end position="247"/>
    </location>
</feature>
<keyword evidence="3 6" id="KW-0812">Transmembrane</keyword>
<keyword evidence="5 6" id="KW-0472">Membrane</keyword>
<evidence type="ECO:0000256" key="5">
    <source>
        <dbReference type="ARBA" id="ARBA00023136"/>
    </source>
</evidence>
<evidence type="ECO:0000256" key="1">
    <source>
        <dbReference type="ARBA" id="ARBA00004141"/>
    </source>
</evidence>
<dbReference type="Pfam" id="PF01925">
    <property type="entry name" value="TauE"/>
    <property type="match status" value="1"/>
</dbReference>
<dbReference type="PANTHER" id="PTHR43483:SF3">
    <property type="entry name" value="MEMBRANE TRANSPORTER PROTEIN HI_0806-RELATED"/>
    <property type="match status" value="1"/>
</dbReference>
<dbReference type="AlphaFoldDB" id="A0A3E0TT75"/>
<evidence type="ECO:0000256" key="2">
    <source>
        <dbReference type="ARBA" id="ARBA00009142"/>
    </source>
</evidence>
<keyword evidence="4 6" id="KW-1133">Transmembrane helix</keyword>
<sequence length="278" mass="28706">MTELLNELANQWPIMIALVATGVFAGLLAGLFGVGGGIVIVPVLYFLLQGFGVSAESAMMIATATSLATIVPTSISSIRSHYAKGNVDLDIVKYWTGFILAMAIVGSLFAHYVQGQALTVMFATIAIMVSLNMLFRAGAPALKSELPGRFGQGIMASTVGGLSVMIGIGGGTIGVPLLSAFNVRAHVAVGTAAVFGLIIALPGVLTLLAVAQTPADAPLGTFGLVNIPAFIFIIPLTILCAPIGVKLGSKLEPKQLKRAFAVVLMLTGIRMFMQAMGS</sequence>
<evidence type="ECO:0000313" key="7">
    <source>
        <dbReference type="EMBL" id="REL27624.1"/>
    </source>
</evidence>
<evidence type="ECO:0000313" key="8">
    <source>
        <dbReference type="Proteomes" id="UP000256478"/>
    </source>
</evidence>
<dbReference type="EMBL" id="QUOU01000001">
    <property type="protein sequence ID" value="REL27624.1"/>
    <property type="molecule type" value="Genomic_DNA"/>
</dbReference>
<evidence type="ECO:0000256" key="3">
    <source>
        <dbReference type="ARBA" id="ARBA00022692"/>
    </source>
</evidence>
<proteinExistence type="inferred from homology"/>
<feature type="transmembrane region" description="Helical" evidence="6">
    <location>
        <begin position="14"/>
        <end position="47"/>
    </location>
</feature>
<comment type="subcellular location">
    <subcellularLocation>
        <location evidence="6">Cell membrane</location>
        <topology evidence="6">Multi-pass membrane protein</topology>
    </subcellularLocation>
    <subcellularLocation>
        <location evidence="1">Membrane</location>
        <topology evidence="1">Multi-pass membrane protein</topology>
    </subcellularLocation>
</comment>
<dbReference type="GO" id="GO:0005886">
    <property type="term" value="C:plasma membrane"/>
    <property type="evidence" value="ECO:0007669"/>
    <property type="project" value="UniProtKB-SubCell"/>
</dbReference>
<name>A0A3E0TT75_9GAMM</name>
<dbReference type="Proteomes" id="UP000256478">
    <property type="component" value="Unassembled WGS sequence"/>
</dbReference>
<dbReference type="RefSeq" id="WP_116008697.1">
    <property type="nucleotide sequence ID" value="NZ_QUOU01000001.1"/>
</dbReference>